<dbReference type="PRINTS" id="PR00038">
    <property type="entry name" value="HTHLUXR"/>
</dbReference>
<name>A0A0H3MA66_MYCBP</name>
<sequence>MFLSAPAFRVEPTRSRHSALRWARHRRFADGPRWQMLRSLQIADQIARTGHMPVRRLDLIWISARNAARRELDLGVAALVEAVTLLTADVEGSTRLSQTRLNELAADYPTLDQNISEAVAAHGGVTRPVDQEVGSGLVVAFLRAGDAIACALELQLSTLAPMRPRVGVHTGDVRLRGDGTITGSAINESACLRDLAHEGQTLLSAATGDLVIDQLPANTWLTDVGKYPLRGLHRQERVIQLCHRDLRNEFPPLRMSVGNRSSLPAQFTTFVGRDAQINEVQEVLTNYRLVTLRGEGGVGKTRLAIQIAAASEFRDGLCFVDLAPIADPGMVSTTAAHALGLIDRPGSSTFDTLSHAIGNCHMLMVLDNCEHVLDACAELVVELLGACPELSILATSRESIGVTGEVTWVVPSLSPANEAIQLFTERARLVQPNFEIVADNFAAVSEICRRLDGMPLAIELAAARLRSLSPNEIANSLDDRFRLLTGGARSTVQRQQTLRASMDWSYALLTDTERILFRRLAVFVGGFDLTAASEVAAAGGDDFVERYSVLDQLTLLVDKSLVVAEESRGSTRYRLLETVRQYALEKLNESEEIDGVRARHRTHYATMAAGLNVPASTDYEQRLLQAEAEIDNLRAAFTWSRGNGDIAAALQLASALQPLWSQGRMREGLAWLESILEREGDNHLVPAGVWARALAEKVILKAWPATSPMGAPDIVAQAHHALALARDAGDCAVLARALVACGCGSGCDTEAAQPYFAEAIELARAINDEWTLSQIDYWQVVGIFISGQPIPLRAAAEQARELADSIGNRFVSRQCRLFACLAQIWEGDANGALALSRDVTAEAEVANDVVTKVLGLYVEAMALSYIGDSAARTIAGAALEAATELGGIYQDLGYGAITRAALAAGDVAAIEASEASWDLRNQHNVVTAHHELMAQAALVRGDVTTARRFADEAVLASTGWHLMMALIARARVAIAQDELGKARDDAHAAVACGVGVQTYLAMPDALELLAGLAGEAGNHGQAVRLFGAAAAQRQRTGEVRHKIWDAGYEAATAALRDAMGDEDFTAAWAEGAAAPLDEAIAYAQRGRGERKRPSNGWDALTPAEHKIVKLVTEGLVTKDIAARLFVSPRTVQTHLTHIYTKLDVTSRVQLVQEAAQHST</sequence>
<dbReference type="CDD" id="cd06170">
    <property type="entry name" value="LuxR_C_like"/>
    <property type="match status" value="1"/>
</dbReference>
<reference evidence="5 6" key="1">
    <citation type="journal article" date="2007" name="Proc. Natl. Acad. Sci. U.S.A.">
        <title>Genome plasticity of BCG and impact on vaccine efficacy.</title>
        <authorList>
            <person name="Brosch R."/>
            <person name="Gordon S.V."/>
            <person name="Garnier T."/>
            <person name="Eiglmeier K."/>
            <person name="Frigui W."/>
            <person name="Valenti P."/>
            <person name="Dos Santos S."/>
            <person name="Duthoy S."/>
            <person name="Lacroix C."/>
            <person name="Garcia-Pelayo C."/>
            <person name="Inwald J.K."/>
            <person name="Golby P."/>
            <person name="Garcia J.N."/>
            <person name="Hewinson R.G."/>
            <person name="Behr M.A."/>
            <person name="Quail M.A."/>
            <person name="Churcher C."/>
            <person name="Barrell B.G."/>
            <person name="Parkhill J."/>
            <person name="Cole S.T."/>
        </authorList>
    </citation>
    <scope>NUCLEOTIDE SEQUENCE [LARGE SCALE GENOMIC DNA]</scope>
    <source>
        <strain evidence="6">BCG / Pasteur 1173P2</strain>
    </source>
</reference>
<dbReference type="SMR" id="A0A0H3MA66"/>
<protein>
    <submittedName>
        <fullName evidence="5">Probable transcriptional regulatory protein</fullName>
    </submittedName>
</protein>
<dbReference type="InterPro" id="IPR016032">
    <property type="entry name" value="Sig_transdc_resp-reg_C-effctor"/>
</dbReference>
<dbReference type="PANTHER" id="PTHR47691:SF3">
    <property type="entry name" value="HTH-TYPE TRANSCRIPTIONAL REGULATOR RV0890C-RELATED"/>
    <property type="match status" value="1"/>
</dbReference>
<evidence type="ECO:0000256" key="3">
    <source>
        <dbReference type="ARBA" id="ARBA00023163"/>
    </source>
</evidence>
<dbReference type="PROSITE" id="PS50043">
    <property type="entry name" value="HTH_LUXR_2"/>
    <property type="match status" value="1"/>
</dbReference>
<evidence type="ECO:0000313" key="6">
    <source>
        <dbReference type="Proteomes" id="UP000001472"/>
    </source>
</evidence>
<dbReference type="InterPro" id="IPR036388">
    <property type="entry name" value="WH-like_DNA-bd_sf"/>
</dbReference>
<dbReference type="PANTHER" id="PTHR47691">
    <property type="entry name" value="REGULATOR-RELATED"/>
    <property type="match status" value="1"/>
</dbReference>
<gene>
    <name evidence="5" type="ordered locus">BCG_1420</name>
</gene>
<dbReference type="GO" id="GO:0003677">
    <property type="term" value="F:DNA binding"/>
    <property type="evidence" value="ECO:0007669"/>
    <property type="project" value="UniProtKB-KW"/>
</dbReference>
<organism evidence="5 6">
    <name type="scientific">Mycobacterium bovis (strain BCG / Pasteur 1173P2)</name>
    <dbReference type="NCBI Taxonomy" id="410289"/>
    <lineage>
        <taxon>Bacteria</taxon>
        <taxon>Bacillati</taxon>
        <taxon>Actinomycetota</taxon>
        <taxon>Actinomycetes</taxon>
        <taxon>Mycobacteriales</taxon>
        <taxon>Mycobacteriaceae</taxon>
        <taxon>Mycobacterium</taxon>
        <taxon>Mycobacterium tuberculosis complex</taxon>
    </lineage>
</organism>
<dbReference type="InterPro" id="IPR027417">
    <property type="entry name" value="P-loop_NTPase"/>
</dbReference>
<dbReference type="EMBL" id="AM408590">
    <property type="protein sequence ID" value="CAL71407.1"/>
    <property type="molecule type" value="Genomic_DNA"/>
</dbReference>
<dbReference type="HOGENOM" id="CLU_004665_5_0_11"/>
<dbReference type="GO" id="GO:0035556">
    <property type="term" value="P:intracellular signal transduction"/>
    <property type="evidence" value="ECO:0007669"/>
    <property type="project" value="InterPro"/>
</dbReference>
<evidence type="ECO:0000256" key="2">
    <source>
        <dbReference type="ARBA" id="ARBA00023125"/>
    </source>
</evidence>
<dbReference type="Gene3D" id="3.40.50.300">
    <property type="entry name" value="P-loop containing nucleotide triphosphate hydrolases"/>
    <property type="match status" value="1"/>
</dbReference>
<dbReference type="FunFam" id="3.40.50.300:FF:001702">
    <property type="entry name" value="Transcriptional regulator, LuxR family"/>
    <property type="match status" value="1"/>
</dbReference>
<evidence type="ECO:0000259" key="4">
    <source>
        <dbReference type="PROSITE" id="PS50043"/>
    </source>
</evidence>
<dbReference type="PROSITE" id="PS00622">
    <property type="entry name" value="HTH_LUXR_1"/>
    <property type="match status" value="1"/>
</dbReference>
<evidence type="ECO:0000313" key="5">
    <source>
        <dbReference type="EMBL" id="CAL71407.1"/>
    </source>
</evidence>
<dbReference type="InterPro" id="IPR058852">
    <property type="entry name" value="HTH_77"/>
</dbReference>
<dbReference type="SMART" id="SM00421">
    <property type="entry name" value="HTH_LUXR"/>
    <property type="match status" value="1"/>
</dbReference>
<keyword evidence="1" id="KW-0805">Transcription regulation</keyword>
<dbReference type="SUPFAM" id="SSF55073">
    <property type="entry name" value="Nucleotide cyclase"/>
    <property type="match status" value="1"/>
</dbReference>
<dbReference type="SUPFAM" id="SSF46894">
    <property type="entry name" value="C-terminal effector domain of the bipartite response regulators"/>
    <property type="match status" value="1"/>
</dbReference>
<dbReference type="GO" id="GO:0009190">
    <property type="term" value="P:cyclic nucleotide biosynthetic process"/>
    <property type="evidence" value="ECO:0007669"/>
    <property type="project" value="InterPro"/>
</dbReference>
<dbReference type="Proteomes" id="UP000001472">
    <property type="component" value="Chromosome"/>
</dbReference>
<dbReference type="Gene3D" id="3.30.70.1230">
    <property type="entry name" value="Nucleotide cyclase"/>
    <property type="match status" value="1"/>
</dbReference>
<dbReference type="GO" id="GO:0004016">
    <property type="term" value="F:adenylate cyclase activity"/>
    <property type="evidence" value="ECO:0007669"/>
    <property type="project" value="UniProtKB-ARBA"/>
</dbReference>
<accession>A0A0H3MA66</accession>
<evidence type="ECO:0000256" key="1">
    <source>
        <dbReference type="ARBA" id="ARBA00023015"/>
    </source>
</evidence>
<dbReference type="KEGG" id="mbb:BCG_1420"/>
<dbReference type="AlphaFoldDB" id="A0A0H3MA66"/>
<dbReference type="Gene3D" id="1.10.10.10">
    <property type="entry name" value="Winged helix-like DNA-binding domain superfamily/Winged helix DNA-binding domain"/>
    <property type="match status" value="1"/>
</dbReference>
<dbReference type="FunFam" id="1.10.10.10:FF:000553">
    <property type="entry name" value="Transcriptional regulator, LuxR family"/>
    <property type="match status" value="1"/>
</dbReference>
<dbReference type="InterPro" id="IPR000792">
    <property type="entry name" value="Tscrpt_reg_LuxR_C"/>
</dbReference>
<dbReference type="InterPro" id="IPR029787">
    <property type="entry name" value="Nucleotide_cyclase"/>
</dbReference>
<keyword evidence="3" id="KW-0804">Transcription</keyword>
<dbReference type="GO" id="GO:0006355">
    <property type="term" value="P:regulation of DNA-templated transcription"/>
    <property type="evidence" value="ECO:0007669"/>
    <property type="project" value="InterPro"/>
</dbReference>
<dbReference type="Pfam" id="PF00196">
    <property type="entry name" value="GerE"/>
    <property type="match status" value="1"/>
</dbReference>
<dbReference type="CDD" id="cd07302">
    <property type="entry name" value="CHD"/>
    <property type="match status" value="1"/>
</dbReference>
<keyword evidence="2" id="KW-0238">DNA-binding</keyword>
<dbReference type="SUPFAM" id="SSF52540">
    <property type="entry name" value="P-loop containing nucleoside triphosphate hydrolases"/>
    <property type="match status" value="1"/>
</dbReference>
<feature type="domain" description="HTH luxR-type" evidence="4">
    <location>
        <begin position="1093"/>
        <end position="1158"/>
    </location>
</feature>
<dbReference type="RefSeq" id="WP_011799172.1">
    <property type="nucleotide sequence ID" value="NC_008769.1"/>
</dbReference>
<dbReference type="Pfam" id="PF25872">
    <property type="entry name" value="HTH_77"/>
    <property type="match status" value="1"/>
</dbReference>
<dbReference type="InterPro" id="IPR001054">
    <property type="entry name" value="A/G_cyclase"/>
</dbReference>
<proteinExistence type="predicted"/>